<dbReference type="InterPro" id="IPR016135">
    <property type="entry name" value="UBQ-conjugating_enzyme/RWD"/>
</dbReference>
<evidence type="ECO:0000256" key="11">
    <source>
        <dbReference type="ARBA" id="ARBA00060202"/>
    </source>
</evidence>
<evidence type="ECO:0000256" key="3">
    <source>
        <dbReference type="ARBA" id="ARBA00022679"/>
    </source>
</evidence>
<evidence type="ECO:0000256" key="13">
    <source>
        <dbReference type="ARBA" id="ARBA00072436"/>
    </source>
</evidence>
<dbReference type="CTD" id="7328"/>
<sequence>MSSPSPGKRRMDTDVVKLIESKHEVTILGGLNEFVVKFYGPQGTPYEGGVWKVRVDLPDKYPFKSPSIAHSSDSILSERKEETEKKDPLLSLDLLNTHRISSEVPMTQGIESELLAWFLTQEETGPGPSLLSRKGSALGRDFCPGAGCHGLGLAV</sequence>
<comment type="catalytic activity">
    <reaction evidence="1">
        <text>S-ubiquitinyl-[E1 ubiquitin-activating enzyme]-L-cysteine + [E2 ubiquitin-conjugating enzyme]-L-cysteine = [E1 ubiquitin-activating enzyme]-L-cysteine + S-ubiquitinyl-[E2 ubiquitin-conjugating enzyme]-L-cysteine.</text>
        <dbReference type="EC" id="2.3.2.23"/>
    </reaction>
</comment>
<dbReference type="GO" id="GO:0005524">
    <property type="term" value="F:ATP binding"/>
    <property type="evidence" value="ECO:0007669"/>
    <property type="project" value="UniProtKB-KW"/>
</dbReference>
<keyword evidence="6" id="KW-0067">ATP-binding</keyword>
<organism evidence="19 20">
    <name type="scientific">Callorhinus ursinus</name>
    <name type="common">Northern fur seal</name>
    <dbReference type="NCBI Taxonomy" id="34884"/>
    <lineage>
        <taxon>Eukaryota</taxon>
        <taxon>Metazoa</taxon>
        <taxon>Chordata</taxon>
        <taxon>Craniata</taxon>
        <taxon>Vertebrata</taxon>
        <taxon>Euteleostomi</taxon>
        <taxon>Mammalia</taxon>
        <taxon>Eutheria</taxon>
        <taxon>Laurasiatheria</taxon>
        <taxon>Carnivora</taxon>
        <taxon>Caniformia</taxon>
        <taxon>Pinnipedia</taxon>
        <taxon>Otariidae</taxon>
        <taxon>Callorhinus</taxon>
    </lineage>
</organism>
<evidence type="ECO:0000256" key="17">
    <source>
        <dbReference type="ARBA" id="ARBA00082119"/>
    </source>
</evidence>
<evidence type="ECO:0000256" key="15">
    <source>
        <dbReference type="ARBA" id="ARBA00077502"/>
    </source>
</evidence>
<dbReference type="GO" id="GO:0061631">
    <property type="term" value="F:ubiquitin conjugating enzyme activity"/>
    <property type="evidence" value="ECO:0007669"/>
    <property type="project" value="UniProtKB-EC"/>
</dbReference>
<dbReference type="Gene3D" id="3.10.110.10">
    <property type="entry name" value="Ubiquitin Conjugating Enzyme"/>
    <property type="match status" value="1"/>
</dbReference>
<comment type="subunit">
    <text evidence="12">Interacts with MAEA and WDR26, components of the CTLH complex that contains GID4, RANBP9 and/or RANBP10, MKLN1, MAEA, RMND5A (or alternatively its paralog RMND5B), GID8, ARMC8, WDR26 and YPEL5.</text>
</comment>
<evidence type="ECO:0000313" key="21">
    <source>
        <dbReference type="RefSeq" id="XP_025721486.1"/>
    </source>
</evidence>
<evidence type="ECO:0000256" key="12">
    <source>
        <dbReference type="ARBA" id="ARBA00063081"/>
    </source>
</evidence>
<protein>
    <recommendedName>
        <fullName evidence="13">Ubiquitin-conjugating enzyme E2 H</fullName>
        <ecNumber evidence="2">2.3.2.23</ecNumber>
        <ecNumber evidence="10">2.3.2.24</ecNumber>
    </recommendedName>
    <alternativeName>
        <fullName evidence="16">(E3-independent) E2 ubiquitin-conjugating enzyme H</fullName>
    </alternativeName>
    <alternativeName>
        <fullName evidence="14">E2 ubiquitin-conjugating enzyme H</fullName>
    </alternativeName>
    <alternativeName>
        <fullName evidence="17">Ubiquitin carrier protein H</fullName>
    </alternativeName>
    <alternativeName>
        <fullName evidence="15">Ubiquitin-protein ligase H</fullName>
    </alternativeName>
</protein>
<dbReference type="Pfam" id="PF00179">
    <property type="entry name" value="UQ_con"/>
    <property type="match status" value="1"/>
</dbReference>
<reference key="1">
    <citation type="submission" date="2019-01" db="UniProtKB">
        <authorList>
            <consortium name="RefSeq"/>
        </authorList>
    </citation>
    <scope>IDENTIFICATION</scope>
</reference>
<comment type="catalytic activity">
    <reaction evidence="9">
        <text>S-ubiquitinyl-[E1 ubiquitin-activating enzyme]-L-cysteine + [acceptor protein]-L-lysine = [E1 ubiquitin-activating enzyme]-L-cysteine + N(6)-monoubiquitinyl-[acceptor protein]-L-lysine.</text>
        <dbReference type="EC" id="2.3.2.24"/>
    </reaction>
</comment>
<accession>A0A3Q7PYZ6</accession>
<keyword evidence="3" id="KW-0808">Transferase</keyword>
<proteinExistence type="predicted"/>
<dbReference type="RefSeq" id="XP_025721311.1">
    <property type="nucleotide sequence ID" value="XM_025865526.1"/>
</dbReference>
<evidence type="ECO:0000256" key="10">
    <source>
        <dbReference type="ARBA" id="ARBA00039076"/>
    </source>
</evidence>
<evidence type="ECO:0000256" key="1">
    <source>
        <dbReference type="ARBA" id="ARBA00000485"/>
    </source>
</evidence>
<dbReference type="EC" id="2.3.2.24" evidence="10"/>
<evidence type="ECO:0000256" key="2">
    <source>
        <dbReference type="ARBA" id="ARBA00012486"/>
    </source>
</evidence>
<name>A0A3Q7PYZ6_CALUR</name>
<evidence type="ECO:0000256" key="4">
    <source>
        <dbReference type="ARBA" id="ARBA00022741"/>
    </source>
</evidence>
<evidence type="ECO:0000256" key="16">
    <source>
        <dbReference type="ARBA" id="ARBA00078369"/>
    </source>
</evidence>
<keyword evidence="19" id="KW-1185">Reference proteome</keyword>
<evidence type="ECO:0000256" key="5">
    <source>
        <dbReference type="ARBA" id="ARBA00022786"/>
    </source>
</evidence>
<evidence type="ECO:0000256" key="7">
    <source>
        <dbReference type="ARBA" id="ARBA00022843"/>
    </source>
</evidence>
<keyword evidence="8" id="KW-0007">Acetylation</keyword>
<dbReference type="EC" id="2.3.2.23" evidence="2"/>
<evidence type="ECO:0000313" key="20">
    <source>
        <dbReference type="RefSeq" id="XP_025721311.1"/>
    </source>
</evidence>
<dbReference type="InterPro" id="IPR000608">
    <property type="entry name" value="UBC"/>
</dbReference>
<dbReference type="FunFam" id="3.10.110.10:FF:000078">
    <property type="entry name" value="ubiquitin-conjugating enzyme E2 H isoform X2"/>
    <property type="match status" value="1"/>
</dbReference>
<evidence type="ECO:0000256" key="14">
    <source>
        <dbReference type="ARBA" id="ARBA00076312"/>
    </source>
</evidence>
<keyword evidence="7" id="KW-0832">Ubl conjugation</keyword>
<feature type="domain" description="UBC core" evidence="18">
    <location>
        <begin position="30"/>
        <end position="70"/>
    </location>
</feature>
<evidence type="ECO:0000259" key="18">
    <source>
        <dbReference type="Pfam" id="PF00179"/>
    </source>
</evidence>
<dbReference type="Proteomes" id="UP000286641">
    <property type="component" value="Unplaced"/>
</dbReference>
<dbReference type="SUPFAM" id="SSF54495">
    <property type="entry name" value="UBC-like"/>
    <property type="match status" value="1"/>
</dbReference>
<evidence type="ECO:0000256" key="9">
    <source>
        <dbReference type="ARBA" id="ARBA00035845"/>
    </source>
</evidence>
<reference evidence="20 21" key="2">
    <citation type="submission" date="2025-04" db="UniProtKB">
        <authorList>
            <consortium name="RefSeq"/>
        </authorList>
    </citation>
    <scope>IDENTIFICATION</scope>
    <source>
        <tissue evidence="20 21">Blood</tissue>
    </source>
</reference>
<dbReference type="RefSeq" id="XP_025721486.1">
    <property type="nucleotide sequence ID" value="XM_025865701.1"/>
</dbReference>
<keyword evidence="5" id="KW-0833">Ubl conjugation pathway</keyword>
<evidence type="ECO:0000256" key="8">
    <source>
        <dbReference type="ARBA" id="ARBA00022990"/>
    </source>
</evidence>
<evidence type="ECO:0000313" key="19">
    <source>
        <dbReference type="Proteomes" id="UP000286641"/>
    </source>
</evidence>
<gene>
    <name evidence="20" type="primary">LOC112818437</name>
    <name evidence="21" type="synonym">UBE2H</name>
</gene>
<comment type="function">
    <text evidence="11">Accepts ubiquitin from the E1 complex and catalyzes its covalent attachment to other proteins. E2 ubiquitin conjugating enzyme that transfers ubiquitin to MAEA, a core component of the CTLH E3 ubiquitin-protein ligase complex. In vitro catalyzes 'Lys-11'- and 'Lys-48'-linked polyubiquitination. Capable, in vitro, to ubiquitinate histone H2A.</text>
</comment>
<dbReference type="AlphaFoldDB" id="A0A3Q7PYZ6"/>
<keyword evidence="4" id="KW-0547">Nucleotide-binding</keyword>
<evidence type="ECO:0000256" key="6">
    <source>
        <dbReference type="ARBA" id="ARBA00022840"/>
    </source>
</evidence>